<keyword evidence="2" id="KW-1185">Reference proteome</keyword>
<name>A0A1E3QJ91_9ASCO</name>
<reference evidence="2" key="1">
    <citation type="submission" date="2016-05" db="EMBL/GenBank/DDBJ databases">
        <title>Comparative genomics of biotechnologically important yeasts.</title>
        <authorList>
            <consortium name="DOE Joint Genome Institute"/>
            <person name="Riley R."/>
            <person name="Haridas S."/>
            <person name="Wolfe K.H."/>
            <person name="Lopes M.R."/>
            <person name="Hittinger C.T."/>
            <person name="Goker M."/>
            <person name="Salamov A."/>
            <person name="Wisecaver J."/>
            <person name="Long T.M."/>
            <person name="Aerts A.L."/>
            <person name="Barry K."/>
            <person name="Choi C."/>
            <person name="Clum A."/>
            <person name="Coughlan A.Y."/>
            <person name="Deshpande S."/>
            <person name="Douglass A.P."/>
            <person name="Hanson S.J."/>
            <person name="Klenk H.-P."/>
            <person name="Labutti K."/>
            <person name="Lapidus A."/>
            <person name="Lindquist E."/>
            <person name="Lipzen A."/>
            <person name="Meier-Kolthoff J.P."/>
            <person name="Ohm R.A."/>
            <person name="Otillar R.P."/>
            <person name="Pangilinan J."/>
            <person name="Peng Y."/>
            <person name="Rokas A."/>
            <person name="Rosa C.A."/>
            <person name="Scheuner C."/>
            <person name="Sibirny A.A."/>
            <person name="Slot J.C."/>
            <person name="Stielow J.B."/>
            <person name="Sun H."/>
            <person name="Kurtzman C.P."/>
            <person name="Blackwell M."/>
            <person name="Grigoriev I.V."/>
            <person name="Jeffries T.W."/>
        </authorList>
    </citation>
    <scope>NUCLEOTIDE SEQUENCE [LARGE SCALE GENOMIC DNA]</scope>
    <source>
        <strain evidence="2">NRRL Y-12698</strain>
    </source>
</reference>
<sequence>MNDIKVSGTPDVNSVKYPNFLLSSDGQLIPTPGLGSKNSGSVPVDVETQQADRIALFILRMVRVTGFSEDTSVYIL</sequence>
<dbReference type="GeneID" id="30147611"/>
<accession>A0A1E3QJ91</accession>
<organism evidence="1 2">
    <name type="scientific">Babjeviella inositovora NRRL Y-12698</name>
    <dbReference type="NCBI Taxonomy" id="984486"/>
    <lineage>
        <taxon>Eukaryota</taxon>
        <taxon>Fungi</taxon>
        <taxon>Dikarya</taxon>
        <taxon>Ascomycota</taxon>
        <taxon>Saccharomycotina</taxon>
        <taxon>Pichiomycetes</taxon>
        <taxon>Serinales incertae sedis</taxon>
        <taxon>Babjeviella</taxon>
    </lineage>
</organism>
<evidence type="ECO:0000313" key="2">
    <source>
        <dbReference type="Proteomes" id="UP000094336"/>
    </source>
</evidence>
<gene>
    <name evidence="1" type="ORF">BABINDRAFT_163176</name>
</gene>
<evidence type="ECO:0000313" key="1">
    <source>
        <dbReference type="EMBL" id="ODQ77783.1"/>
    </source>
</evidence>
<proteinExistence type="predicted"/>
<dbReference type="EMBL" id="KV454438">
    <property type="protein sequence ID" value="ODQ77783.1"/>
    <property type="molecule type" value="Genomic_DNA"/>
</dbReference>
<dbReference type="AlphaFoldDB" id="A0A1E3QJ91"/>
<protein>
    <submittedName>
        <fullName evidence="1">Uncharacterized protein</fullName>
    </submittedName>
</protein>
<dbReference type="RefSeq" id="XP_018983111.1">
    <property type="nucleotide sequence ID" value="XM_019129758.1"/>
</dbReference>
<dbReference type="Proteomes" id="UP000094336">
    <property type="component" value="Unassembled WGS sequence"/>
</dbReference>